<reference evidence="2 3" key="1">
    <citation type="submission" date="2015-04" db="EMBL/GenBank/DDBJ databases">
        <authorList>
            <person name="Syromyatnikov M.Y."/>
            <person name="Popov V.N."/>
        </authorList>
    </citation>
    <scope>NUCLEOTIDE SEQUENCE [LARGE SCALE GENOMIC DNA]</scope>
</reference>
<name>A0A1J1HLP1_9DIPT</name>
<sequence>MANENDNLNDILSSPKQYVRANKRKNACKNHGVMTSAEALSTSMAKEEEKKKKVSKSEMRNRIRNMKTENKPLRRSNRKK</sequence>
<dbReference type="Proteomes" id="UP000183832">
    <property type="component" value="Unassembled WGS sequence"/>
</dbReference>
<keyword evidence="3" id="KW-1185">Reference proteome</keyword>
<organism evidence="2 3">
    <name type="scientific">Clunio marinus</name>
    <dbReference type="NCBI Taxonomy" id="568069"/>
    <lineage>
        <taxon>Eukaryota</taxon>
        <taxon>Metazoa</taxon>
        <taxon>Ecdysozoa</taxon>
        <taxon>Arthropoda</taxon>
        <taxon>Hexapoda</taxon>
        <taxon>Insecta</taxon>
        <taxon>Pterygota</taxon>
        <taxon>Neoptera</taxon>
        <taxon>Endopterygota</taxon>
        <taxon>Diptera</taxon>
        <taxon>Nematocera</taxon>
        <taxon>Chironomoidea</taxon>
        <taxon>Chironomidae</taxon>
        <taxon>Clunio</taxon>
    </lineage>
</organism>
<evidence type="ECO:0000256" key="1">
    <source>
        <dbReference type="SAM" id="MobiDB-lite"/>
    </source>
</evidence>
<dbReference type="AlphaFoldDB" id="A0A1J1HLP1"/>
<feature type="compositionally biased region" description="Basic and acidic residues" evidence="1">
    <location>
        <begin position="45"/>
        <end position="72"/>
    </location>
</feature>
<proteinExistence type="predicted"/>
<dbReference type="EMBL" id="CVRI01000010">
    <property type="protein sequence ID" value="CRK88975.1"/>
    <property type="molecule type" value="Genomic_DNA"/>
</dbReference>
<dbReference type="OrthoDB" id="410721at2759"/>
<evidence type="ECO:0000313" key="3">
    <source>
        <dbReference type="Proteomes" id="UP000183832"/>
    </source>
</evidence>
<feature type="region of interest" description="Disordered" evidence="1">
    <location>
        <begin position="32"/>
        <end position="80"/>
    </location>
</feature>
<evidence type="ECO:0000313" key="2">
    <source>
        <dbReference type="EMBL" id="CRK88975.1"/>
    </source>
</evidence>
<accession>A0A1J1HLP1</accession>
<protein>
    <submittedName>
        <fullName evidence="2">CLUMA_CG002568, isoform A</fullName>
    </submittedName>
</protein>
<gene>
    <name evidence="2" type="ORF">CLUMA_CG002568</name>
</gene>